<evidence type="ECO:0000313" key="4">
    <source>
        <dbReference type="Proteomes" id="UP001369815"/>
    </source>
</evidence>
<keyword evidence="2" id="KW-0812">Transmembrane</keyword>
<dbReference type="Proteomes" id="UP001369815">
    <property type="component" value="Unassembled WGS sequence"/>
</dbReference>
<evidence type="ECO:0000256" key="1">
    <source>
        <dbReference type="SAM" id="MobiDB-lite"/>
    </source>
</evidence>
<reference evidence="3 4" key="1">
    <citation type="journal article" date="2024" name="Front Chem Biol">
        <title>Unveiling the potential of Daldinia eschscholtzii MFLUCC 19-0629 through bioactivity and bioinformatics studies for enhanced sustainable agriculture production.</title>
        <authorList>
            <person name="Brooks S."/>
            <person name="Weaver J.A."/>
            <person name="Klomchit A."/>
            <person name="Alharthi S.A."/>
            <person name="Onlamun T."/>
            <person name="Nurani R."/>
            <person name="Vong T.K."/>
            <person name="Alberti F."/>
            <person name="Greco C."/>
        </authorList>
    </citation>
    <scope>NUCLEOTIDE SEQUENCE [LARGE SCALE GENOMIC DNA]</scope>
    <source>
        <strain evidence="3">MFLUCC 19-0629</strain>
    </source>
</reference>
<keyword evidence="2" id="KW-1133">Transmembrane helix</keyword>
<evidence type="ECO:0000313" key="3">
    <source>
        <dbReference type="EMBL" id="KAK6952023.1"/>
    </source>
</evidence>
<organism evidence="3 4">
    <name type="scientific">Daldinia eschscholtzii</name>
    <dbReference type="NCBI Taxonomy" id="292717"/>
    <lineage>
        <taxon>Eukaryota</taxon>
        <taxon>Fungi</taxon>
        <taxon>Dikarya</taxon>
        <taxon>Ascomycota</taxon>
        <taxon>Pezizomycotina</taxon>
        <taxon>Sordariomycetes</taxon>
        <taxon>Xylariomycetidae</taxon>
        <taxon>Xylariales</taxon>
        <taxon>Hypoxylaceae</taxon>
        <taxon>Daldinia</taxon>
    </lineage>
</organism>
<feature type="compositionally biased region" description="Polar residues" evidence="1">
    <location>
        <begin position="261"/>
        <end position="283"/>
    </location>
</feature>
<keyword evidence="4" id="KW-1185">Reference proteome</keyword>
<protein>
    <submittedName>
        <fullName evidence="3">Uncharacterized protein</fullName>
    </submittedName>
</protein>
<name>A0AAX6MHV1_9PEZI</name>
<feature type="region of interest" description="Disordered" evidence="1">
    <location>
        <begin position="175"/>
        <end position="202"/>
    </location>
</feature>
<feature type="transmembrane region" description="Helical" evidence="2">
    <location>
        <begin position="206"/>
        <end position="229"/>
    </location>
</feature>
<accession>A0AAX6MHV1</accession>
<dbReference type="EMBL" id="JBANMG010000006">
    <property type="protein sequence ID" value="KAK6952023.1"/>
    <property type="molecule type" value="Genomic_DNA"/>
</dbReference>
<evidence type="ECO:0000256" key="2">
    <source>
        <dbReference type="SAM" id="Phobius"/>
    </source>
</evidence>
<sequence>MEVSSSATLFSPASSCVTDVYWAVADQDSCDDGYGSTFSCRYFHLGPQTGLSDCFPPGWQSSSGAFISTTECPLEYERVITSTTALDTAVICCPNNYGYQGIGGGLKYKMTELCYRSLSSGESVVYTTSTLGVGFQTSTTTLDSGGVNAYAVEIRWRVSSPASATTFTTSDLHLSGVSSSTSSTTETSAAKTLESEPAPQRIPAGAGAGIGIGAAAATALIFVGLFLWWRRKGKHRTRQTPAHDTLPLGGNLRPVDRISGFTGSDRSNSARPTQPQSHYSTEWSEMRHASPPVELGSA</sequence>
<comment type="caution">
    <text evidence="3">The sequence shown here is derived from an EMBL/GenBank/DDBJ whole genome shotgun (WGS) entry which is preliminary data.</text>
</comment>
<gene>
    <name evidence="3" type="ORF">Daesc_006549</name>
</gene>
<dbReference type="AlphaFoldDB" id="A0AAX6MHV1"/>
<feature type="region of interest" description="Disordered" evidence="1">
    <location>
        <begin position="236"/>
        <end position="298"/>
    </location>
</feature>
<keyword evidence="2" id="KW-0472">Membrane</keyword>
<proteinExistence type="predicted"/>
<feature type="compositionally biased region" description="Low complexity" evidence="1">
    <location>
        <begin position="175"/>
        <end position="196"/>
    </location>
</feature>